<dbReference type="AlphaFoldDB" id="A0A7R9K4X1"/>
<dbReference type="InterPro" id="IPR015683">
    <property type="entry name" value="Ionotropic_Glu_rcpt"/>
</dbReference>
<keyword evidence="8" id="KW-0675">Receptor</keyword>
<evidence type="ECO:0000256" key="8">
    <source>
        <dbReference type="ARBA" id="ARBA00023170"/>
    </source>
</evidence>
<dbReference type="InterPro" id="IPR001320">
    <property type="entry name" value="Iontro_rcpt_C"/>
</dbReference>
<name>A0A7R9K4X1_TIMGE</name>
<comment type="similarity">
    <text evidence="2">Belongs to the glutamate-gated ion channel (TC 1.A.10.1) family.</text>
</comment>
<organism evidence="15">
    <name type="scientific">Timema genevievae</name>
    <name type="common">Walking stick</name>
    <dbReference type="NCBI Taxonomy" id="629358"/>
    <lineage>
        <taxon>Eukaryota</taxon>
        <taxon>Metazoa</taxon>
        <taxon>Ecdysozoa</taxon>
        <taxon>Arthropoda</taxon>
        <taxon>Hexapoda</taxon>
        <taxon>Insecta</taxon>
        <taxon>Pterygota</taxon>
        <taxon>Neoptera</taxon>
        <taxon>Polyneoptera</taxon>
        <taxon>Phasmatodea</taxon>
        <taxon>Timematodea</taxon>
        <taxon>Timematoidea</taxon>
        <taxon>Timematidae</taxon>
        <taxon>Timema</taxon>
    </lineage>
</organism>
<evidence type="ECO:0000256" key="7">
    <source>
        <dbReference type="ARBA" id="ARBA00023136"/>
    </source>
</evidence>
<feature type="domain" description="Ionotropic glutamate receptor C-terminal" evidence="14">
    <location>
        <begin position="1"/>
        <end position="248"/>
    </location>
</feature>
<feature type="transmembrane region" description="Helical" evidence="13">
    <location>
        <begin position="271"/>
        <end position="295"/>
    </location>
</feature>
<dbReference type="PANTHER" id="PTHR18966">
    <property type="entry name" value="IONOTROPIC GLUTAMATE RECEPTOR"/>
    <property type="match status" value="1"/>
</dbReference>
<dbReference type="Gene3D" id="3.40.190.10">
    <property type="entry name" value="Periplasmic binding protein-like II"/>
    <property type="match status" value="1"/>
</dbReference>
<evidence type="ECO:0000256" key="6">
    <source>
        <dbReference type="ARBA" id="ARBA00023065"/>
    </source>
</evidence>
<dbReference type="EMBL" id="OE842906">
    <property type="protein sequence ID" value="CAD7601758.1"/>
    <property type="molecule type" value="Genomic_DNA"/>
</dbReference>
<dbReference type="SMART" id="SM00079">
    <property type="entry name" value="PBPe"/>
    <property type="match status" value="1"/>
</dbReference>
<evidence type="ECO:0000256" key="2">
    <source>
        <dbReference type="ARBA" id="ARBA00008685"/>
    </source>
</evidence>
<sequence>MISISSSISFKRTLFLNSKTRTNLKNNSPQQSNNTVRELPNIYGVRSPRYSGTSGYTTPARSVPHHKAYTFLINIFKTYFRLCLVCYTYPPESHPDKIRGSIVKLTFFVQWLQNSNNTVYQQLSTMMLKSKPDTMTSSNQEGVERVLKDRRGYAFFMESISIEYEMERKCELMQINNLLDNKGYGIALPISKYRISKTRFKVDAICSVMIKNISWSHNSPYRTFVSKAILKLTERGILTKLKDKWWKVHNGTGCSATPEEPSSDELDMANVGGVFLVVVLGCVAAFLVSLLEFLWNCRKIAVEEKTEEKTTSTNTAISSQEEVFITLADIEEEKNMLKVLTPAAPTAYAVTTSDDDLMALANEEDGHGRDKLCQLTSVQSSKTFENITPWEAIVSEFKFAINLSLTTKPVRKKKGDGSESSSRSDSGFRL</sequence>
<keyword evidence="6" id="KW-0406">Ion transport</keyword>
<evidence type="ECO:0000256" key="4">
    <source>
        <dbReference type="ARBA" id="ARBA00022692"/>
    </source>
</evidence>
<evidence type="ECO:0000256" key="10">
    <source>
        <dbReference type="ARBA" id="ARBA00023286"/>
    </source>
</evidence>
<feature type="compositionally biased region" description="Low complexity" evidence="12">
    <location>
        <begin position="418"/>
        <end position="430"/>
    </location>
</feature>
<dbReference type="GO" id="GO:0016020">
    <property type="term" value="C:membrane"/>
    <property type="evidence" value="ECO:0007669"/>
    <property type="project" value="UniProtKB-SubCell"/>
</dbReference>
<comment type="subcellular location">
    <subcellularLocation>
        <location evidence="1">Membrane</location>
        <topology evidence="1">Multi-pass membrane protein</topology>
    </subcellularLocation>
</comment>
<protein>
    <recommendedName>
        <fullName evidence="14">Ionotropic glutamate receptor C-terminal domain-containing protein</fullName>
    </recommendedName>
</protein>
<dbReference type="GO" id="GO:0015276">
    <property type="term" value="F:ligand-gated monoatomic ion channel activity"/>
    <property type="evidence" value="ECO:0007669"/>
    <property type="project" value="InterPro"/>
</dbReference>
<reference evidence="15" key="1">
    <citation type="submission" date="2020-11" db="EMBL/GenBank/DDBJ databases">
        <authorList>
            <person name="Tran Van P."/>
        </authorList>
    </citation>
    <scope>NUCLEOTIDE SEQUENCE</scope>
</reference>
<evidence type="ECO:0000259" key="14">
    <source>
        <dbReference type="SMART" id="SM00079"/>
    </source>
</evidence>
<evidence type="ECO:0000256" key="3">
    <source>
        <dbReference type="ARBA" id="ARBA00022448"/>
    </source>
</evidence>
<accession>A0A7R9K4X1</accession>
<keyword evidence="3" id="KW-0813">Transport</keyword>
<evidence type="ECO:0000256" key="9">
    <source>
        <dbReference type="ARBA" id="ARBA00023180"/>
    </source>
</evidence>
<evidence type="ECO:0000313" key="15">
    <source>
        <dbReference type="EMBL" id="CAD7601758.1"/>
    </source>
</evidence>
<evidence type="ECO:0000256" key="5">
    <source>
        <dbReference type="ARBA" id="ARBA00022989"/>
    </source>
</evidence>
<proteinExistence type="inferred from homology"/>
<dbReference type="SUPFAM" id="SSF53850">
    <property type="entry name" value="Periplasmic binding protein-like II"/>
    <property type="match status" value="1"/>
</dbReference>
<keyword evidence="10" id="KW-1071">Ligand-gated ion channel</keyword>
<evidence type="ECO:0000256" key="1">
    <source>
        <dbReference type="ARBA" id="ARBA00004141"/>
    </source>
</evidence>
<evidence type="ECO:0000256" key="13">
    <source>
        <dbReference type="SAM" id="Phobius"/>
    </source>
</evidence>
<keyword evidence="11" id="KW-0407">Ion channel</keyword>
<gene>
    <name evidence="15" type="ORF">TGEB3V08_LOCUS8058</name>
</gene>
<keyword evidence="5 13" id="KW-1133">Transmembrane helix</keyword>
<keyword evidence="7 13" id="KW-0472">Membrane</keyword>
<evidence type="ECO:0000256" key="11">
    <source>
        <dbReference type="ARBA" id="ARBA00023303"/>
    </source>
</evidence>
<keyword evidence="9" id="KW-0325">Glycoprotein</keyword>
<keyword evidence="4 13" id="KW-0812">Transmembrane</keyword>
<evidence type="ECO:0000256" key="12">
    <source>
        <dbReference type="SAM" id="MobiDB-lite"/>
    </source>
</evidence>
<feature type="region of interest" description="Disordered" evidence="12">
    <location>
        <begin position="410"/>
        <end position="430"/>
    </location>
</feature>